<dbReference type="PRINTS" id="PR00300">
    <property type="entry name" value="CLPPROTEASEA"/>
</dbReference>
<evidence type="ECO:0000259" key="1">
    <source>
        <dbReference type="Pfam" id="PF07728"/>
    </source>
</evidence>
<organism evidence="2">
    <name type="scientific">Desulfurella acetivorans</name>
    <dbReference type="NCBI Taxonomy" id="33002"/>
    <lineage>
        <taxon>Bacteria</taxon>
        <taxon>Pseudomonadati</taxon>
        <taxon>Campylobacterota</taxon>
        <taxon>Desulfurellia</taxon>
        <taxon>Desulfurellales</taxon>
        <taxon>Desulfurellaceae</taxon>
        <taxon>Desulfurella</taxon>
    </lineage>
</organism>
<name>A0A832AV23_DESAE</name>
<gene>
    <name evidence="2" type="ORF">ENX80_02455</name>
</gene>
<dbReference type="GO" id="GO:0005524">
    <property type="term" value="F:ATP binding"/>
    <property type="evidence" value="ECO:0007669"/>
    <property type="project" value="InterPro"/>
</dbReference>
<reference evidence="2" key="1">
    <citation type="journal article" date="2020" name="mSystems">
        <title>Genome- and Community-Level Interaction Insights into Carbon Utilization and Element Cycling Functions of Hydrothermarchaeota in Hydrothermal Sediment.</title>
        <authorList>
            <person name="Zhou Z."/>
            <person name="Liu Y."/>
            <person name="Xu W."/>
            <person name="Pan J."/>
            <person name="Luo Z.H."/>
            <person name="Li M."/>
        </authorList>
    </citation>
    <scope>NUCLEOTIDE SEQUENCE [LARGE SCALE GENOMIC DNA]</scope>
    <source>
        <strain evidence="2">SpSt-972</strain>
    </source>
</reference>
<sequence length="375" mass="43471">MKINDAKKILKNIIEKKVHIPVLLVGQTGVGKTWLVREVAQTLNIEYIDLRLAQMEIGDLIGLPITIHKNEHNVVTHWAKPSWWPEENTRGILCFEELNRAQQDVRQAVFQIINERVLHTHKLPEEWHIVAVINPPDGFYQVDEIDKAMLRRFCILNVTPSVQEWIDWANNANISHDIITFIKKNPQMLLINTKGSLLRNQIPTPDGYRMLSLLLKENVIPPLPYLKQEVIAGIIGKEAATAFLSFLRSNKTENVDFTTGEEIVLNYIEKKEDIIKKTPIELLEAIDEALSILEHENLNSKTIRTNINQFLLDISNYNYEIFIHFCNLLANNTNEEIQKFFSKLPARKELTKLIKNKRSPLEQLNLWQKKQEGKK</sequence>
<dbReference type="CDD" id="cd00009">
    <property type="entry name" value="AAA"/>
    <property type="match status" value="1"/>
</dbReference>
<dbReference type="PROSITE" id="PS00675">
    <property type="entry name" value="SIGMA54_INTERACT_1"/>
    <property type="match status" value="1"/>
</dbReference>
<dbReference type="InterPro" id="IPR025662">
    <property type="entry name" value="Sigma_54_int_dom_ATP-bd_1"/>
</dbReference>
<dbReference type="GO" id="GO:0016887">
    <property type="term" value="F:ATP hydrolysis activity"/>
    <property type="evidence" value="ECO:0007669"/>
    <property type="project" value="InterPro"/>
</dbReference>
<dbReference type="InterPro" id="IPR011704">
    <property type="entry name" value="ATPase_dyneun-rel_AAA"/>
</dbReference>
<dbReference type="EMBL" id="DTPL01000159">
    <property type="protein sequence ID" value="HGA37667.1"/>
    <property type="molecule type" value="Genomic_DNA"/>
</dbReference>
<dbReference type="Gene3D" id="3.40.50.300">
    <property type="entry name" value="P-loop containing nucleotide triphosphate hydrolases"/>
    <property type="match status" value="1"/>
</dbReference>
<feature type="domain" description="ATPase dynein-related AAA" evidence="1">
    <location>
        <begin position="21"/>
        <end position="153"/>
    </location>
</feature>
<dbReference type="InterPro" id="IPR001270">
    <property type="entry name" value="ClpA/B"/>
</dbReference>
<comment type="caution">
    <text evidence="2">The sequence shown here is derived from an EMBL/GenBank/DDBJ whole genome shotgun (WGS) entry which is preliminary data.</text>
</comment>
<dbReference type="Pfam" id="PF07728">
    <property type="entry name" value="AAA_5"/>
    <property type="match status" value="1"/>
</dbReference>
<evidence type="ECO:0000313" key="2">
    <source>
        <dbReference type="EMBL" id="HGA37667.1"/>
    </source>
</evidence>
<dbReference type="InterPro" id="IPR027417">
    <property type="entry name" value="P-loop_NTPase"/>
</dbReference>
<dbReference type="AlphaFoldDB" id="A0A832AV23"/>
<accession>A0A832AV23</accession>
<dbReference type="SUPFAM" id="SSF52540">
    <property type="entry name" value="P-loop containing nucleoside triphosphate hydrolases"/>
    <property type="match status" value="1"/>
</dbReference>
<proteinExistence type="predicted"/>
<protein>
    <submittedName>
        <fullName evidence="2">AAA family ATPase</fullName>
    </submittedName>
</protein>